<comment type="caution">
    <text evidence="1">The sequence shown here is derived from an EMBL/GenBank/DDBJ whole genome shotgun (WGS) entry which is preliminary data.</text>
</comment>
<protein>
    <submittedName>
        <fullName evidence="1">Uncharacterized protein</fullName>
    </submittedName>
</protein>
<accession>A0AAV6V2R9</accession>
<evidence type="ECO:0000313" key="2">
    <source>
        <dbReference type="Proteomes" id="UP000827092"/>
    </source>
</evidence>
<reference evidence="1 2" key="1">
    <citation type="journal article" date="2022" name="Nat. Ecol. Evol.">
        <title>A masculinizing supergene underlies an exaggerated male reproductive morph in a spider.</title>
        <authorList>
            <person name="Hendrickx F."/>
            <person name="De Corte Z."/>
            <person name="Sonet G."/>
            <person name="Van Belleghem S.M."/>
            <person name="Kostlbacher S."/>
            <person name="Vangestel C."/>
        </authorList>
    </citation>
    <scope>NUCLEOTIDE SEQUENCE [LARGE SCALE GENOMIC DNA]</scope>
    <source>
        <strain evidence="1">W744_W776</strain>
    </source>
</reference>
<proteinExistence type="predicted"/>
<sequence>MTTVGKTIGLPQRKGVVSRRAEIANLCRCGVDGDYWSCLGGFDGAINTGDIGFGVRVLLFAFLGSVFSKIDHQEKGKLRTVPHAPKFCSEGGPGSRSQIFLDSCKVQPDTFDEPPASQLRGGGWHAPGSTPGVCRLQVEFHISVPLFKLQNARRPQVDVSLTEIKSCISYYIIKPNTATLAAPGGVREKTKAPQVEQLFQDG</sequence>
<dbReference type="EMBL" id="JAFNEN010000192">
    <property type="protein sequence ID" value="KAG8190151.1"/>
    <property type="molecule type" value="Genomic_DNA"/>
</dbReference>
<dbReference type="AlphaFoldDB" id="A0AAV6V2R9"/>
<dbReference type="Proteomes" id="UP000827092">
    <property type="component" value="Unassembled WGS sequence"/>
</dbReference>
<keyword evidence="2" id="KW-1185">Reference proteome</keyword>
<evidence type="ECO:0000313" key="1">
    <source>
        <dbReference type="EMBL" id="KAG8190151.1"/>
    </source>
</evidence>
<name>A0AAV6V2R9_9ARAC</name>
<gene>
    <name evidence="1" type="ORF">JTE90_008688</name>
</gene>
<organism evidence="1 2">
    <name type="scientific">Oedothorax gibbosus</name>
    <dbReference type="NCBI Taxonomy" id="931172"/>
    <lineage>
        <taxon>Eukaryota</taxon>
        <taxon>Metazoa</taxon>
        <taxon>Ecdysozoa</taxon>
        <taxon>Arthropoda</taxon>
        <taxon>Chelicerata</taxon>
        <taxon>Arachnida</taxon>
        <taxon>Araneae</taxon>
        <taxon>Araneomorphae</taxon>
        <taxon>Entelegynae</taxon>
        <taxon>Araneoidea</taxon>
        <taxon>Linyphiidae</taxon>
        <taxon>Erigoninae</taxon>
        <taxon>Oedothorax</taxon>
    </lineage>
</organism>